<dbReference type="InterPro" id="IPR005946">
    <property type="entry name" value="Rib-P_diPkinase"/>
</dbReference>
<evidence type="ECO:0000256" key="6">
    <source>
        <dbReference type="ARBA" id="ARBA00022741"/>
    </source>
</evidence>
<evidence type="ECO:0000256" key="5">
    <source>
        <dbReference type="ARBA" id="ARBA00022727"/>
    </source>
</evidence>
<keyword evidence="6" id="KW-0547">Nucleotide-binding</keyword>
<reference evidence="11 12" key="1">
    <citation type="journal article" date="2020" name="bioRxiv">
        <title>Metabolic contributions of an alphaproteobacterial endosymbiont in the apicomplexan Cardiosporidium cionae.</title>
        <authorList>
            <person name="Hunter E.S."/>
            <person name="Paight C.J."/>
            <person name="Lane C.E."/>
        </authorList>
    </citation>
    <scope>NUCLEOTIDE SEQUENCE [LARGE SCALE GENOMIC DNA]</scope>
    <source>
        <strain evidence="11">ESH_2018</strain>
    </source>
</reference>
<dbReference type="SMART" id="SM01400">
    <property type="entry name" value="Pribosyltran_N"/>
    <property type="match status" value="1"/>
</dbReference>
<proteinExistence type="inferred from homology"/>
<sequence>MNTACVRLPRVFSSFSRISQKDTSQYVKTYIYTKQREKIFYPSARLFSSSSLKTPYENGVYFPAESDNYTPAGTPQFKQFTSTPHPLNKFLKLGTGIVLGGGFLYGLSNFNISIQNHGSSFGIRDKVAECSTGHKYTNSSPTEKENVLKGDYKDAQARTFHPMWRSEAHHPLERKFDDALIFCGTSNRPLSEQVADRLGMRLGTVTVKRYADGEVNIRFLDSMRGKDVYLIQPTSPPVNDNLLELLLMISTCRRSSAKKITAIIPYYGYARQDRKLSSRVPISAADVACMIQAMGVDRVVAIDLHCGQIQGFFGPRVPVDNLEAQIIGLDYFDADNLVKPIVISPDAGGVYRAGKFQEGLISRGHTDCGIAMIIKQRIRENEINRMELVGNVDGSDVIIVDDMIDTAKTLCEAAHVLRKQGARRVFAFATHGLFSGEAIDRIEKSPLEKVVVTDSIKPIPAVAQSSKIGILSVSVLIADAIRRIHQKESLNDLFKMGVTEQPKT</sequence>
<dbReference type="Pfam" id="PF14572">
    <property type="entry name" value="Pribosyl_synth"/>
    <property type="match status" value="1"/>
</dbReference>
<dbReference type="CDD" id="cd06223">
    <property type="entry name" value="PRTases_typeI"/>
    <property type="match status" value="1"/>
</dbReference>
<evidence type="ECO:0000256" key="9">
    <source>
        <dbReference type="ARBA" id="ARBA00049535"/>
    </source>
</evidence>
<accession>A0ABQ7JDG6</accession>
<evidence type="ECO:0000259" key="10">
    <source>
        <dbReference type="Pfam" id="PF13793"/>
    </source>
</evidence>
<name>A0ABQ7JDG6_9APIC</name>
<comment type="catalytic activity">
    <reaction evidence="9">
        <text>D-ribose 5-phosphate + ATP = 5-phospho-alpha-D-ribose 1-diphosphate + AMP + H(+)</text>
        <dbReference type="Rhea" id="RHEA:15609"/>
        <dbReference type="ChEBI" id="CHEBI:15378"/>
        <dbReference type="ChEBI" id="CHEBI:30616"/>
        <dbReference type="ChEBI" id="CHEBI:58017"/>
        <dbReference type="ChEBI" id="CHEBI:78346"/>
        <dbReference type="ChEBI" id="CHEBI:456215"/>
        <dbReference type="EC" id="2.7.6.1"/>
    </reaction>
</comment>
<dbReference type="NCBIfam" id="NF002320">
    <property type="entry name" value="PRK01259.1"/>
    <property type="match status" value="1"/>
</dbReference>
<evidence type="ECO:0000313" key="12">
    <source>
        <dbReference type="Proteomes" id="UP000823046"/>
    </source>
</evidence>
<keyword evidence="5" id="KW-0545">Nucleotide biosynthesis</keyword>
<comment type="pathway">
    <text evidence="1">Metabolic intermediate biosynthesis; 5-phospho-alpha-D-ribose 1-diphosphate biosynthesis; 5-phospho-alpha-D-ribose 1-diphosphate from D-ribose 5-phosphate (route I): step 1/1.</text>
</comment>
<protein>
    <recommendedName>
        <fullName evidence="3">ribose-phosphate diphosphokinase</fullName>
        <ecNumber evidence="3">2.7.6.1</ecNumber>
    </recommendedName>
</protein>
<evidence type="ECO:0000256" key="1">
    <source>
        <dbReference type="ARBA" id="ARBA00004996"/>
    </source>
</evidence>
<dbReference type="NCBIfam" id="TIGR01251">
    <property type="entry name" value="ribP_PPkin"/>
    <property type="match status" value="1"/>
</dbReference>
<keyword evidence="7" id="KW-0418">Kinase</keyword>
<evidence type="ECO:0000256" key="3">
    <source>
        <dbReference type="ARBA" id="ARBA00013247"/>
    </source>
</evidence>
<dbReference type="InterPro" id="IPR000836">
    <property type="entry name" value="PRTase_dom"/>
</dbReference>
<gene>
    <name evidence="11" type="ORF">IE077_001173</name>
</gene>
<evidence type="ECO:0000313" key="11">
    <source>
        <dbReference type="EMBL" id="KAF8822043.1"/>
    </source>
</evidence>
<dbReference type="EMBL" id="JADAQX010000094">
    <property type="protein sequence ID" value="KAF8822043.1"/>
    <property type="molecule type" value="Genomic_DNA"/>
</dbReference>
<organism evidence="11 12">
    <name type="scientific">Cardiosporidium cionae</name>
    <dbReference type="NCBI Taxonomy" id="476202"/>
    <lineage>
        <taxon>Eukaryota</taxon>
        <taxon>Sar</taxon>
        <taxon>Alveolata</taxon>
        <taxon>Apicomplexa</taxon>
        <taxon>Aconoidasida</taxon>
        <taxon>Nephromycida</taxon>
        <taxon>Cardiosporidium</taxon>
    </lineage>
</organism>
<comment type="caution">
    <text evidence="11">The sequence shown here is derived from an EMBL/GenBank/DDBJ whole genome shotgun (WGS) entry which is preliminary data.</text>
</comment>
<dbReference type="Gene3D" id="3.40.50.2020">
    <property type="match status" value="2"/>
</dbReference>
<keyword evidence="4" id="KW-0808">Transferase</keyword>
<keyword evidence="8" id="KW-0067">ATP-binding</keyword>
<evidence type="ECO:0000256" key="8">
    <source>
        <dbReference type="ARBA" id="ARBA00022840"/>
    </source>
</evidence>
<feature type="domain" description="Ribose-phosphate pyrophosphokinase N-terminal" evidence="10">
    <location>
        <begin position="180"/>
        <end position="295"/>
    </location>
</feature>
<keyword evidence="12" id="KW-1185">Reference proteome</keyword>
<dbReference type="PANTHER" id="PTHR10210:SF32">
    <property type="entry name" value="RIBOSE-PHOSPHATE PYROPHOSPHOKINASE 2"/>
    <property type="match status" value="1"/>
</dbReference>
<comment type="similarity">
    <text evidence="2">Belongs to the ribose-phosphate pyrophosphokinase family.</text>
</comment>
<dbReference type="EC" id="2.7.6.1" evidence="3"/>
<dbReference type="Proteomes" id="UP000823046">
    <property type="component" value="Unassembled WGS sequence"/>
</dbReference>
<dbReference type="Pfam" id="PF13793">
    <property type="entry name" value="Pribosyltran_N"/>
    <property type="match status" value="1"/>
</dbReference>
<dbReference type="SUPFAM" id="SSF53271">
    <property type="entry name" value="PRTase-like"/>
    <property type="match status" value="1"/>
</dbReference>
<evidence type="ECO:0000256" key="2">
    <source>
        <dbReference type="ARBA" id="ARBA00006478"/>
    </source>
</evidence>
<dbReference type="InterPro" id="IPR029057">
    <property type="entry name" value="PRTase-like"/>
</dbReference>
<dbReference type="PANTHER" id="PTHR10210">
    <property type="entry name" value="RIBOSE-PHOSPHATE DIPHOSPHOKINASE FAMILY MEMBER"/>
    <property type="match status" value="1"/>
</dbReference>
<evidence type="ECO:0000256" key="4">
    <source>
        <dbReference type="ARBA" id="ARBA00022679"/>
    </source>
</evidence>
<evidence type="ECO:0000256" key="7">
    <source>
        <dbReference type="ARBA" id="ARBA00022777"/>
    </source>
</evidence>
<dbReference type="InterPro" id="IPR029099">
    <property type="entry name" value="Pribosyltran_N"/>
</dbReference>